<organism evidence="1">
    <name type="scientific">Anguilla anguilla</name>
    <name type="common">European freshwater eel</name>
    <name type="synonym">Muraena anguilla</name>
    <dbReference type="NCBI Taxonomy" id="7936"/>
    <lineage>
        <taxon>Eukaryota</taxon>
        <taxon>Metazoa</taxon>
        <taxon>Chordata</taxon>
        <taxon>Craniata</taxon>
        <taxon>Vertebrata</taxon>
        <taxon>Euteleostomi</taxon>
        <taxon>Actinopterygii</taxon>
        <taxon>Neopterygii</taxon>
        <taxon>Teleostei</taxon>
        <taxon>Anguilliformes</taxon>
        <taxon>Anguillidae</taxon>
        <taxon>Anguilla</taxon>
    </lineage>
</organism>
<accession>A0A0E9VMN1</accession>
<name>A0A0E9VMN1_ANGAN</name>
<dbReference type="EMBL" id="GBXM01029316">
    <property type="protein sequence ID" value="JAH79261.1"/>
    <property type="molecule type" value="Transcribed_RNA"/>
</dbReference>
<protein>
    <submittedName>
        <fullName evidence="1">Uncharacterized protein</fullName>
    </submittedName>
</protein>
<proteinExistence type="predicted"/>
<dbReference type="AlphaFoldDB" id="A0A0E9VMN1"/>
<reference evidence="1" key="2">
    <citation type="journal article" date="2015" name="Fish Shellfish Immunol.">
        <title>Early steps in the European eel (Anguilla anguilla)-Vibrio vulnificus interaction in the gills: Role of the RtxA13 toxin.</title>
        <authorList>
            <person name="Callol A."/>
            <person name="Pajuelo D."/>
            <person name="Ebbesson L."/>
            <person name="Teles M."/>
            <person name="MacKenzie S."/>
            <person name="Amaro C."/>
        </authorList>
    </citation>
    <scope>NUCLEOTIDE SEQUENCE</scope>
</reference>
<reference evidence="1" key="1">
    <citation type="submission" date="2014-11" db="EMBL/GenBank/DDBJ databases">
        <authorList>
            <person name="Amaro Gonzalez C."/>
        </authorList>
    </citation>
    <scope>NUCLEOTIDE SEQUENCE</scope>
</reference>
<sequence>MTSGDPWLTFVVSIHYWLHWSITGLSI</sequence>
<evidence type="ECO:0000313" key="1">
    <source>
        <dbReference type="EMBL" id="JAH79261.1"/>
    </source>
</evidence>